<dbReference type="AlphaFoldDB" id="G3JIL5"/>
<dbReference type="InParanoid" id="G3JIL5"/>
<proteinExistence type="predicted"/>
<dbReference type="HOGENOM" id="CLU_2305958_0_0_1"/>
<dbReference type="RefSeq" id="XP_006671276.1">
    <property type="nucleotide sequence ID" value="XM_006671213.1"/>
</dbReference>
<keyword evidence="3" id="KW-1185">Reference proteome</keyword>
<accession>G3JIL5</accession>
<dbReference type="GeneID" id="18168087"/>
<dbReference type="KEGG" id="cmt:CCM_06072"/>
<dbReference type="VEuPathDB" id="FungiDB:CCM_06072"/>
<protein>
    <submittedName>
        <fullName evidence="2">Uncharacterized protein</fullName>
    </submittedName>
</protein>
<feature type="region of interest" description="Disordered" evidence="1">
    <location>
        <begin position="1"/>
        <end position="28"/>
    </location>
</feature>
<name>G3JIL5_CORMM</name>
<sequence>MHVDHFWRGTGKVASSPASPPQTSPMRRLGRLTSVKRFERMSGTGIICKHAQVPLGSRVAFGQPKPILWRMESTSVPCDTASWLCSGGYLQTLLGLAGLT</sequence>
<evidence type="ECO:0000256" key="1">
    <source>
        <dbReference type="SAM" id="MobiDB-lite"/>
    </source>
</evidence>
<gene>
    <name evidence="2" type="ORF">CCM_06072</name>
</gene>
<evidence type="ECO:0000313" key="3">
    <source>
        <dbReference type="Proteomes" id="UP000001610"/>
    </source>
</evidence>
<organism evidence="2 3">
    <name type="scientific">Cordyceps militaris (strain CM01)</name>
    <name type="common">Caterpillar fungus</name>
    <dbReference type="NCBI Taxonomy" id="983644"/>
    <lineage>
        <taxon>Eukaryota</taxon>
        <taxon>Fungi</taxon>
        <taxon>Dikarya</taxon>
        <taxon>Ascomycota</taxon>
        <taxon>Pezizomycotina</taxon>
        <taxon>Sordariomycetes</taxon>
        <taxon>Hypocreomycetidae</taxon>
        <taxon>Hypocreales</taxon>
        <taxon>Cordycipitaceae</taxon>
        <taxon>Cordyceps</taxon>
    </lineage>
</organism>
<dbReference type="EMBL" id="JH126402">
    <property type="protein sequence ID" value="EGX91912.1"/>
    <property type="molecule type" value="Genomic_DNA"/>
</dbReference>
<reference evidence="2 3" key="1">
    <citation type="journal article" date="2011" name="Genome Biol.">
        <title>Genome sequence of the insect pathogenic fungus Cordyceps militaris, a valued traditional Chinese medicine.</title>
        <authorList>
            <person name="Zheng P."/>
            <person name="Xia Y."/>
            <person name="Xiao G."/>
            <person name="Xiong C."/>
            <person name="Hu X."/>
            <person name="Zhang S."/>
            <person name="Zheng H."/>
            <person name="Huang Y."/>
            <person name="Zhou Y."/>
            <person name="Wang S."/>
            <person name="Zhao G.P."/>
            <person name="Liu X."/>
            <person name="St Leger R.J."/>
            <person name="Wang C."/>
        </authorList>
    </citation>
    <scope>NUCLEOTIDE SEQUENCE [LARGE SCALE GENOMIC DNA]</scope>
    <source>
        <strain evidence="2 3">CM01</strain>
    </source>
</reference>
<evidence type="ECO:0000313" key="2">
    <source>
        <dbReference type="EMBL" id="EGX91912.1"/>
    </source>
</evidence>
<dbReference type="Proteomes" id="UP000001610">
    <property type="component" value="Unassembled WGS sequence"/>
</dbReference>